<feature type="domain" description="MIP18 family-like" evidence="2">
    <location>
        <begin position="37"/>
        <end position="92"/>
    </location>
</feature>
<dbReference type="Proteomes" id="UP000257479">
    <property type="component" value="Unassembled WGS sequence"/>
</dbReference>
<feature type="non-terminal residue" evidence="3">
    <location>
        <position position="93"/>
    </location>
</feature>
<comment type="caution">
    <text evidence="3">The sequence shown here is derived from an EMBL/GenBank/DDBJ whole genome shotgun (WGS) entry which is preliminary data.</text>
</comment>
<evidence type="ECO:0000313" key="4">
    <source>
        <dbReference type="Proteomes" id="UP000257479"/>
    </source>
</evidence>
<dbReference type="SUPFAM" id="SSF117916">
    <property type="entry name" value="Fe-S cluster assembly (FSCA) domain-like"/>
    <property type="match status" value="1"/>
</dbReference>
<evidence type="ECO:0000313" key="3">
    <source>
        <dbReference type="EMBL" id="HAN23978.1"/>
    </source>
</evidence>
<protein>
    <recommendedName>
        <fullName evidence="2">MIP18 family-like domain-containing protein</fullName>
    </recommendedName>
</protein>
<reference evidence="3 4" key="1">
    <citation type="journal article" date="2018" name="Nat. Biotechnol.">
        <title>A standardized bacterial taxonomy based on genome phylogeny substantially revises the tree of life.</title>
        <authorList>
            <person name="Parks D.H."/>
            <person name="Chuvochina M."/>
            <person name="Waite D.W."/>
            <person name="Rinke C."/>
            <person name="Skarshewski A."/>
            <person name="Chaumeil P.A."/>
            <person name="Hugenholtz P."/>
        </authorList>
    </citation>
    <scope>NUCLEOTIDE SEQUENCE [LARGE SCALE GENOMIC DNA]</scope>
    <source>
        <strain evidence="3">UBA9152</strain>
    </source>
</reference>
<dbReference type="Pfam" id="PF01883">
    <property type="entry name" value="FeS_assembly_P"/>
    <property type="match status" value="1"/>
</dbReference>
<sequence>MPQPRRSASASVSAPNAASRPSARRPVSSSDPGGLTDRVRTAVGAVVDPELRRPLSELDMIADVRAADDAIVVAVSLTIVGCPASDRIEREVA</sequence>
<evidence type="ECO:0000256" key="1">
    <source>
        <dbReference type="SAM" id="MobiDB-lite"/>
    </source>
</evidence>
<proteinExistence type="predicted"/>
<dbReference type="InterPro" id="IPR034904">
    <property type="entry name" value="FSCA_dom_sf"/>
</dbReference>
<feature type="compositionally biased region" description="Low complexity" evidence="1">
    <location>
        <begin position="1"/>
        <end position="30"/>
    </location>
</feature>
<organism evidence="3 4">
    <name type="scientific">Microbacterium ginsengisoli</name>
    <dbReference type="NCBI Taxonomy" id="400772"/>
    <lineage>
        <taxon>Bacteria</taxon>
        <taxon>Bacillati</taxon>
        <taxon>Actinomycetota</taxon>
        <taxon>Actinomycetes</taxon>
        <taxon>Micrococcales</taxon>
        <taxon>Microbacteriaceae</taxon>
        <taxon>Microbacterium</taxon>
    </lineage>
</organism>
<gene>
    <name evidence="3" type="ORF">DCP95_05320</name>
</gene>
<dbReference type="EMBL" id="DMNG01000089">
    <property type="protein sequence ID" value="HAN23978.1"/>
    <property type="molecule type" value="Genomic_DNA"/>
</dbReference>
<accession>A0A3C1KBS8</accession>
<dbReference type="Gene3D" id="3.30.300.130">
    <property type="entry name" value="Fe-S cluster assembly (FSCA)"/>
    <property type="match status" value="1"/>
</dbReference>
<dbReference type="InterPro" id="IPR002744">
    <property type="entry name" value="MIP18-like"/>
</dbReference>
<dbReference type="AlphaFoldDB" id="A0A3C1KBS8"/>
<name>A0A3C1KBS8_9MICO</name>
<feature type="region of interest" description="Disordered" evidence="1">
    <location>
        <begin position="1"/>
        <end position="40"/>
    </location>
</feature>
<evidence type="ECO:0000259" key="2">
    <source>
        <dbReference type="Pfam" id="PF01883"/>
    </source>
</evidence>